<gene>
    <name evidence="2" type="ORF">MMAD_16280</name>
</gene>
<feature type="domain" description="SnoaL-like" evidence="1">
    <location>
        <begin position="4"/>
        <end position="134"/>
    </location>
</feature>
<dbReference type="Proteomes" id="UP000466517">
    <property type="component" value="Chromosome"/>
</dbReference>
<organism evidence="2 3">
    <name type="scientific">Mycolicibacterium madagascariense</name>
    <dbReference type="NCBI Taxonomy" id="212765"/>
    <lineage>
        <taxon>Bacteria</taxon>
        <taxon>Bacillati</taxon>
        <taxon>Actinomycetota</taxon>
        <taxon>Actinomycetes</taxon>
        <taxon>Mycobacteriales</taxon>
        <taxon>Mycobacteriaceae</taxon>
        <taxon>Mycolicibacterium</taxon>
    </lineage>
</organism>
<evidence type="ECO:0000313" key="3">
    <source>
        <dbReference type="Proteomes" id="UP000466517"/>
    </source>
</evidence>
<keyword evidence="3" id="KW-1185">Reference proteome</keyword>
<dbReference type="KEGG" id="mmag:MMAD_16280"/>
<evidence type="ECO:0000313" key="2">
    <source>
        <dbReference type="EMBL" id="BBZ27333.1"/>
    </source>
</evidence>
<dbReference type="InterPro" id="IPR032710">
    <property type="entry name" value="NTF2-like_dom_sf"/>
</dbReference>
<dbReference type="SUPFAM" id="SSF54427">
    <property type="entry name" value="NTF2-like"/>
    <property type="match status" value="1"/>
</dbReference>
<sequence length="146" mass="16409">MTLEELLARESVRDTYARYNHAGDRGRLAELAECFTEDGVLEVKDRFSAHGRSEIAATLGEVAAQFPRTDAPPPGTHHIMRHYVANLLFTSIAPDRITSDAYFAVFLVDAVDHWGRYRDELVPVDGHWLFARRRVSIDGKRPGSTA</sequence>
<dbReference type="Pfam" id="PF13577">
    <property type="entry name" value="SnoaL_4"/>
    <property type="match status" value="1"/>
</dbReference>
<dbReference type="EMBL" id="AP022610">
    <property type="protein sequence ID" value="BBZ27333.1"/>
    <property type="molecule type" value="Genomic_DNA"/>
</dbReference>
<dbReference type="AlphaFoldDB" id="A0A7I7XE17"/>
<evidence type="ECO:0000259" key="1">
    <source>
        <dbReference type="Pfam" id="PF13577"/>
    </source>
</evidence>
<name>A0A7I7XE17_9MYCO</name>
<dbReference type="RefSeq" id="WP_163735010.1">
    <property type="nucleotide sequence ID" value="NZ_AP022610.1"/>
</dbReference>
<dbReference type="Gene3D" id="3.10.450.50">
    <property type="match status" value="1"/>
</dbReference>
<dbReference type="InterPro" id="IPR037401">
    <property type="entry name" value="SnoaL-like"/>
</dbReference>
<accession>A0A7I7XE17</accession>
<protein>
    <recommendedName>
        <fullName evidence="1">SnoaL-like domain-containing protein</fullName>
    </recommendedName>
</protein>
<reference evidence="2 3" key="1">
    <citation type="journal article" date="2019" name="Emerg. Microbes Infect.">
        <title>Comprehensive subspecies identification of 175 nontuberculous mycobacteria species based on 7547 genomic profiles.</title>
        <authorList>
            <person name="Matsumoto Y."/>
            <person name="Kinjo T."/>
            <person name="Motooka D."/>
            <person name="Nabeya D."/>
            <person name="Jung N."/>
            <person name="Uechi K."/>
            <person name="Horii T."/>
            <person name="Iida T."/>
            <person name="Fujita J."/>
            <person name="Nakamura S."/>
        </authorList>
    </citation>
    <scope>NUCLEOTIDE SEQUENCE [LARGE SCALE GENOMIC DNA]</scope>
    <source>
        <strain evidence="2 3">JCM 13574</strain>
    </source>
</reference>
<proteinExistence type="predicted"/>